<dbReference type="GO" id="GO:0016757">
    <property type="term" value="F:glycosyltransferase activity"/>
    <property type="evidence" value="ECO:0007669"/>
    <property type="project" value="InterPro"/>
</dbReference>
<gene>
    <name evidence="3" type="ORF">CJ014_21290</name>
</gene>
<dbReference type="SUPFAM" id="SSF53756">
    <property type="entry name" value="UDP-Glycosyltransferase/glycogen phosphorylase"/>
    <property type="match status" value="1"/>
</dbReference>
<reference evidence="3 4" key="1">
    <citation type="submission" date="2017-08" db="EMBL/GenBank/DDBJ databases">
        <title>Pleomorphomonas carboxidotrophicus sp. nov., a new mesophilic hydrogenogenic carboxidotroph.</title>
        <authorList>
            <person name="Esquivel-Elizondo S."/>
            <person name="Krajmalnik-Brown R."/>
            <person name="Maldonado J."/>
        </authorList>
    </citation>
    <scope>NUCLEOTIDE SEQUENCE [LARGE SCALE GENOMIC DNA]</scope>
    <source>
        <strain evidence="3 4">SVCO-16</strain>
    </source>
</reference>
<dbReference type="Proteomes" id="UP000231070">
    <property type="component" value="Unassembled WGS sequence"/>
</dbReference>
<name>A0A2G9WS66_9HYPH</name>
<evidence type="ECO:0000313" key="3">
    <source>
        <dbReference type="EMBL" id="PIO97172.1"/>
    </source>
</evidence>
<sequence>MGKPRASSLGASIVRVLHVIPDGTLGGGNVNVARLASVLPDSIENHFLIPSDSTEAVRTLFPSEFIHVGAYNSRGNPLAIARAIRVEGADRFQLIHAHGTRAATGTMLARYLGVKASILYTVRGYHGLYNPGCFGLRIYLESLLSQYFDMVIFVSEADRAIGEVRRLKYRQTRLIPNGINLGEITSNLRDIDVIFVGRLVYQKNPEAFIESVAILGPMSTVHLVGDGELEEQVEALIEAKALRVTRHGQLSHHDTIALMARARVLVMTSRWEGLPTTAIEAPLAGAAVVGFDIPSLREVLGETANESLVPGRDTAALGEKIAKLLKGQFAERLGELQKKRMAQEYNPRLMADRYEDAYITLAGQV</sequence>
<proteinExistence type="predicted"/>
<dbReference type="PANTHER" id="PTHR12526:SF638">
    <property type="entry name" value="SPORE COAT PROTEIN SA"/>
    <property type="match status" value="1"/>
</dbReference>
<dbReference type="Gene3D" id="3.40.50.2000">
    <property type="entry name" value="Glycogen Phosphorylase B"/>
    <property type="match status" value="2"/>
</dbReference>
<dbReference type="EMBL" id="NQVN01000020">
    <property type="protein sequence ID" value="PIO97172.1"/>
    <property type="molecule type" value="Genomic_DNA"/>
</dbReference>
<dbReference type="Pfam" id="PF00534">
    <property type="entry name" value="Glycos_transf_1"/>
    <property type="match status" value="1"/>
</dbReference>
<accession>A0A2G9WS66</accession>
<keyword evidence="4" id="KW-1185">Reference proteome</keyword>
<feature type="domain" description="Glycosyl transferase family 1" evidence="1">
    <location>
        <begin position="186"/>
        <end position="337"/>
    </location>
</feature>
<evidence type="ECO:0000259" key="2">
    <source>
        <dbReference type="Pfam" id="PF13439"/>
    </source>
</evidence>
<dbReference type="InterPro" id="IPR001296">
    <property type="entry name" value="Glyco_trans_1"/>
</dbReference>
<dbReference type="Pfam" id="PF13439">
    <property type="entry name" value="Glyco_transf_4"/>
    <property type="match status" value="1"/>
</dbReference>
<evidence type="ECO:0008006" key="5">
    <source>
        <dbReference type="Google" id="ProtNLM"/>
    </source>
</evidence>
<dbReference type="InterPro" id="IPR028098">
    <property type="entry name" value="Glyco_trans_4-like_N"/>
</dbReference>
<feature type="domain" description="Glycosyltransferase subfamily 4-like N-terminal" evidence="2">
    <location>
        <begin position="26"/>
        <end position="181"/>
    </location>
</feature>
<organism evidence="3 4">
    <name type="scientific">Pleomorphomonas carboxyditropha</name>
    <dbReference type="NCBI Taxonomy" id="2023338"/>
    <lineage>
        <taxon>Bacteria</taxon>
        <taxon>Pseudomonadati</taxon>
        <taxon>Pseudomonadota</taxon>
        <taxon>Alphaproteobacteria</taxon>
        <taxon>Hyphomicrobiales</taxon>
        <taxon>Pleomorphomonadaceae</taxon>
        <taxon>Pleomorphomonas</taxon>
    </lineage>
</organism>
<dbReference type="AlphaFoldDB" id="A0A2G9WS66"/>
<dbReference type="CDD" id="cd03801">
    <property type="entry name" value="GT4_PimA-like"/>
    <property type="match status" value="1"/>
</dbReference>
<evidence type="ECO:0000259" key="1">
    <source>
        <dbReference type="Pfam" id="PF00534"/>
    </source>
</evidence>
<evidence type="ECO:0000313" key="4">
    <source>
        <dbReference type="Proteomes" id="UP000231070"/>
    </source>
</evidence>
<protein>
    <recommendedName>
        <fullName evidence="5">Glycosyltransferase subfamily 4-like N-terminal domain-containing protein</fullName>
    </recommendedName>
</protein>
<comment type="caution">
    <text evidence="3">The sequence shown here is derived from an EMBL/GenBank/DDBJ whole genome shotgun (WGS) entry which is preliminary data.</text>
</comment>
<dbReference type="PANTHER" id="PTHR12526">
    <property type="entry name" value="GLYCOSYLTRANSFERASE"/>
    <property type="match status" value="1"/>
</dbReference>